<evidence type="ECO:0000313" key="1">
    <source>
        <dbReference type="EMBL" id="MFC1850108.1"/>
    </source>
</evidence>
<dbReference type="PANTHER" id="PTHR37841:SF1">
    <property type="entry name" value="DUF3298 DOMAIN-CONTAINING PROTEIN"/>
    <property type="match status" value="1"/>
</dbReference>
<comment type="caution">
    <text evidence="1">The sequence shown here is derived from an EMBL/GenBank/DDBJ whole genome shotgun (WGS) entry which is preliminary data.</text>
</comment>
<evidence type="ECO:0000313" key="2">
    <source>
        <dbReference type="Proteomes" id="UP001594351"/>
    </source>
</evidence>
<reference evidence="1 2" key="1">
    <citation type="submission" date="2024-09" db="EMBL/GenBank/DDBJ databases">
        <title>Laminarin stimulates single cell rates of sulfate reduction while oxygen inhibits transcriptomic activity in coastal marine sediment.</title>
        <authorList>
            <person name="Lindsay M."/>
            <person name="Orcutt B."/>
            <person name="Emerson D."/>
            <person name="Stepanauskas R."/>
            <person name="D'Angelo T."/>
        </authorList>
    </citation>
    <scope>NUCLEOTIDE SEQUENCE [LARGE SCALE GENOMIC DNA]</scope>
    <source>
        <strain evidence="1">SAG AM-311-K15</strain>
    </source>
</reference>
<dbReference type="PANTHER" id="PTHR37841">
    <property type="entry name" value="GLR2918 PROTEIN"/>
    <property type="match status" value="1"/>
</dbReference>
<organism evidence="1 2">
    <name type="scientific">candidate division CSSED10-310 bacterium</name>
    <dbReference type="NCBI Taxonomy" id="2855610"/>
    <lineage>
        <taxon>Bacteria</taxon>
        <taxon>Bacteria division CSSED10-310</taxon>
    </lineage>
</organism>
<sequence length="86" mass="9686">MPEIKDVSPNVKDKLNTIVSNGKVSFIDENNEKIRAHNLEEIFNFHEGLARIKIESRWGYINKDGLPVIQAQFEEAADFSEGLAGV</sequence>
<gene>
    <name evidence="1" type="ORF">ACFL27_07955</name>
</gene>
<accession>A0ABV6YVL6</accession>
<name>A0ABV6YVL6_UNCC1</name>
<proteinExistence type="predicted"/>
<dbReference type="EMBL" id="JBHPBY010000076">
    <property type="protein sequence ID" value="MFC1850108.1"/>
    <property type="molecule type" value="Genomic_DNA"/>
</dbReference>
<dbReference type="InterPro" id="IPR032774">
    <property type="entry name" value="WG_beta_rep"/>
</dbReference>
<keyword evidence="2" id="KW-1185">Reference proteome</keyword>
<dbReference type="Proteomes" id="UP001594351">
    <property type="component" value="Unassembled WGS sequence"/>
</dbReference>
<protein>
    <submittedName>
        <fullName evidence="1">WG repeat-containing protein</fullName>
    </submittedName>
</protein>
<dbReference type="Pfam" id="PF14903">
    <property type="entry name" value="WG_beta_rep"/>
    <property type="match status" value="1"/>
</dbReference>